<dbReference type="STRING" id="759273.H1VG17"/>
<dbReference type="SUPFAM" id="SSF82153">
    <property type="entry name" value="FAS1 domain"/>
    <property type="match status" value="2"/>
</dbReference>
<dbReference type="InterPro" id="IPR000782">
    <property type="entry name" value="FAS1_domain"/>
</dbReference>
<proteinExistence type="predicted"/>
<dbReference type="Gene3D" id="2.30.180.10">
    <property type="entry name" value="FAS1 domain"/>
    <property type="match status" value="2"/>
</dbReference>
<dbReference type="PROSITE" id="PS50213">
    <property type="entry name" value="FAS1"/>
    <property type="match status" value="2"/>
</dbReference>
<feature type="transmembrane region" description="Helical" evidence="1">
    <location>
        <begin position="329"/>
        <end position="351"/>
    </location>
</feature>
<dbReference type="PANTHER" id="PTHR10900:SF77">
    <property type="entry name" value="FI19380P1"/>
    <property type="match status" value="1"/>
</dbReference>
<reference evidence="3" key="1">
    <citation type="submission" date="2011-12" db="EMBL/GenBank/DDBJ databases">
        <title>The genome sequence of Colletotrichum higginsianum IMI 34906.</title>
        <authorList>
            <person name="Ma L.-J."/>
            <person name="O'Connell R."/>
            <person name="van Themaat E.V.L."/>
            <person name="Stueber K."/>
            <person name="Young S.K."/>
            <person name="Zeng Q."/>
            <person name="Gargeya S."/>
            <person name="Fitzgerald M."/>
            <person name="Haas B."/>
            <person name="Abouelleil A."/>
            <person name="Alvarado L."/>
            <person name="Arachchi H.M."/>
            <person name="Berlin A."/>
            <person name="Chapman S.B."/>
            <person name="Gearin G."/>
            <person name="Goldberg J."/>
            <person name="Griggs A."/>
            <person name="Gujja S."/>
            <person name="Hansen M."/>
            <person name="Heiman D."/>
            <person name="Howarth C."/>
            <person name="Larimer J."/>
            <person name="Lui A."/>
            <person name="MacDonald P.J.P."/>
            <person name="McCowen C."/>
            <person name="Montmayeur A."/>
            <person name="Murphy C."/>
            <person name="Neiman D."/>
            <person name="Pearson M."/>
            <person name="Priest M."/>
            <person name="Roberts A."/>
            <person name="Saif S."/>
            <person name="Shea T."/>
            <person name="Sisk P."/>
            <person name="Stolte C."/>
            <person name="Sykes S."/>
            <person name="Wortman J."/>
            <person name="Nusbaum C."/>
            <person name="Birren B."/>
        </authorList>
    </citation>
    <scope>NUCLEOTIDE SEQUENCE [LARGE SCALE GENOMIC DNA]</scope>
    <source>
        <strain evidence="3">IMI 349063</strain>
    </source>
</reference>
<sequence>MRFSLIAPATVLLGHTSATPLGQTLTNHGSLSMLHGLLEDLDLLERFETAKKSTFLAMTDDALLGLANWGLNMSSIDPMLARGILEYHFLEGVYTSSDPSLRTGIQLVHSVLRPPILNNVTDGPAVKLSVIKDSFYVESGIQKVMHINESDISHDNGVLHTLNSNLVLPHNISETTKLGNLHEFWNIIERSHTGEELEAMKDVTLFLPNDRAVRRWRFLLDSLSIEQLAMFVANHAIPNQVLYHSAFATDESEYQTLSGLNVTIRHDSRGDVFVNEAKILRQDVLIFGGVAHILDDVLISSGYNLLKCHSTANGTWPFMASRWPRVSSWHVIAHDVVAAAIIISLAVLAIFKVVKRETEDAVKSTASVHGGLGETLGEISPVKNGMVQSSRCSNLDYDWSEHSSLVTDLG</sequence>
<dbReference type="InterPro" id="IPR036378">
    <property type="entry name" value="FAS1_dom_sf"/>
</dbReference>
<accession>H1VG17</accession>
<dbReference type="EMBL" id="LTAN01000004">
    <property type="protein sequence ID" value="OBR10549.1"/>
    <property type="molecule type" value="Genomic_DNA"/>
</dbReference>
<gene>
    <name evidence="3" type="ORF">CH063_00315</name>
    <name evidence="4" type="ORF">CH63R_06241</name>
</gene>
<feature type="domain" description="FAS1" evidence="2">
    <location>
        <begin position="168"/>
        <end position="298"/>
    </location>
</feature>
<reference evidence="4" key="3">
    <citation type="submission" date="2016-02" db="EMBL/GenBank/DDBJ databases">
        <title>Resequencing and annotation of the Colletotrichum higginsianum genome.</title>
        <authorList>
            <person name="O'Connell R."/>
            <person name="Zambounis A."/>
            <person name="Thon M."/>
            <person name="Dallery J.-F."/>
        </authorList>
    </citation>
    <scope>NUCLEOTIDE SEQUENCE [LARGE SCALE GENOMIC DNA]</scope>
    <source>
        <strain evidence="4">IMI 349063</strain>
    </source>
</reference>
<feature type="domain" description="FAS1" evidence="2">
    <location>
        <begin position="18"/>
        <end position="166"/>
    </location>
</feature>
<keyword evidence="1" id="KW-0812">Transmembrane</keyword>
<evidence type="ECO:0000313" key="4">
    <source>
        <dbReference type="EMBL" id="OBR10549.1"/>
    </source>
</evidence>
<dbReference type="InterPro" id="IPR050904">
    <property type="entry name" value="Adhesion/Biosynth-related"/>
</dbReference>
<evidence type="ECO:0000313" key="5">
    <source>
        <dbReference type="Proteomes" id="UP000007174"/>
    </source>
</evidence>
<dbReference type="GeneID" id="28865323"/>
<evidence type="ECO:0000313" key="6">
    <source>
        <dbReference type="Proteomes" id="UP000092177"/>
    </source>
</evidence>
<keyword evidence="6" id="KW-1185">Reference proteome</keyword>
<reference evidence="5" key="2">
    <citation type="journal article" date="2012" name="Nat. Genet.">
        <title>Lifestyle transitions in plant pathogenic Colletotrichum fungi deciphered by genome and transcriptome analyses.</title>
        <authorList>
            <person name="O'Connell R.J."/>
            <person name="Thon M.R."/>
            <person name="Hacquard S."/>
            <person name="Amyotte S.G."/>
            <person name="Kleemann J."/>
            <person name="Torres M.F."/>
            <person name="Damm U."/>
            <person name="Buiate E.A."/>
            <person name="Epstein L."/>
            <person name="Alkan N."/>
            <person name="Altmueller J."/>
            <person name="Alvarado-Balderrama L."/>
            <person name="Bauser C.A."/>
            <person name="Becker C."/>
            <person name="Birren B.W."/>
            <person name="Chen Z."/>
            <person name="Choi J."/>
            <person name="Crouch J.A."/>
            <person name="Duvick J.P."/>
            <person name="Farman M.A."/>
            <person name="Gan P."/>
            <person name="Heiman D."/>
            <person name="Henrissat B."/>
            <person name="Howard R.J."/>
            <person name="Kabbage M."/>
            <person name="Koch C."/>
            <person name="Kracher B."/>
            <person name="Kubo Y."/>
            <person name="Law A.D."/>
            <person name="Lebrun M.-H."/>
            <person name="Lee Y.-H."/>
            <person name="Miyara I."/>
            <person name="Moore N."/>
            <person name="Neumann U."/>
            <person name="Nordstroem K."/>
            <person name="Panaccione D.G."/>
            <person name="Panstruga R."/>
            <person name="Place M."/>
            <person name="Proctor R.H."/>
            <person name="Prusky D."/>
            <person name="Rech G."/>
            <person name="Reinhardt R."/>
            <person name="Rollins J.A."/>
            <person name="Rounsley S."/>
            <person name="Schardl C.L."/>
            <person name="Schwartz D.C."/>
            <person name="Shenoy N."/>
            <person name="Shirasu K."/>
            <person name="Sikhakolli U.R."/>
            <person name="Stueber K."/>
            <person name="Sukno S.A."/>
            <person name="Sweigard J.A."/>
            <person name="Takano Y."/>
            <person name="Takahara H."/>
            <person name="Trail F."/>
            <person name="van der Does H.C."/>
            <person name="Voll L.M."/>
            <person name="Will I."/>
            <person name="Young S."/>
            <person name="Zeng Q."/>
            <person name="Zhang J."/>
            <person name="Zhou S."/>
            <person name="Dickman M.B."/>
            <person name="Schulze-Lefert P."/>
            <person name="Ver Loren van Themaat E."/>
            <person name="Ma L.-J."/>
            <person name="Vaillancourt L.J."/>
        </authorList>
    </citation>
    <scope>NUCLEOTIDE SEQUENCE [LARGE SCALE GENOMIC DNA]</scope>
    <source>
        <strain evidence="5">IMI 349063</strain>
    </source>
</reference>
<reference evidence="6" key="4">
    <citation type="journal article" date="2017" name="BMC Genomics">
        <title>Gapless genome assembly of Colletotrichum higginsianum reveals chromosome structure and association of transposable elements with secondary metabolite gene clusters.</title>
        <authorList>
            <person name="Dallery J.-F."/>
            <person name="Lapalu N."/>
            <person name="Zampounis A."/>
            <person name="Pigne S."/>
            <person name="Luyten I."/>
            <person name="Amselem J."/>
            <person name="Wittenberg A.H.J."/>
            <person name="Zhou S."/>
            <person name="de Queiroz M.V."/>
            <person name="Robin G.P."/>
            <person name="Auger A."/>
            <person name="Hainaut M."/>
            <person name="Henrissat B."/>
            <person name="Kim K.-T."/>
            <person name="Lee Y.-H."/>
            <person name="Lespinet O."/>
            <person name="Schwartz D.C."/>
            <person name="Thon M.R."/>
            <person name="O'Connell R.J."/>
        </authorList>
    </citation>
    <scope>NUCLEOTIDE SEQUENCE [LARGE SCALE GENOMIC DNA]</scope>
    <source>
        <strain evidence="6">IMI 349063</strain>
    </source>
</reference>
<evidence type="ECO:0000313" key="3">
    <source>
        <dbReference type="EMBL" id="CCF39170.1"/>
    </source>
</evidence>
<dbReference type="KEGG" id="chig:CH63R_06241"/>
<dbReference type="HOGENOM" id="CLU_031281_2_0_1"/>
<dbReference type="Pfam" id="PF02469">
    <property type="entry name" value="Fasciclin"/>
    <property type="match status" value="2"/>
</dbReference>
<dbReference type="EMBL" id="CACQ02003346">
    <property type="protein sequence ID" value="CCF39170.1"/>
    <property type="molecule type" value="Genomic_DNA"/>
</dbReference>
<dbReference type="SMART" id="SM00554">
    <property type="entry name" value="FAS1"/>
    <property type="match status" value="2"/>
</dbReference>
<dbReference type="RefSeq" id="XP_018159066.1">
    <property type="nucleotide sequence ID" value="XM_018301216.1"/>
</dbReference>
<dbReference type="Proteomes" id="UP000092177">
    <property type="component" value="Chromosome 4"/>
</dbReference>
<dbReference type="AlphaFoldDB" id="H1VG17"/>
<dbReference type="OrthoDB" id="286301at2759"/>
<dbReference type="PANTHER" id="PTHR10900">
    <property type="entry name" value="PERIOSTIN-RELATED"/>
    <property type="match status" value="1"/>
</dbReference>
<dbReference type="GO" id="GO:0031012">
    <property type="term" value="C:extracellular matrix"/>
    <property type="evidence" value="ECO:0007669"/>
    <property type="project" value="TreeGrafter"/>
</dbReference>
<keyword evidence="1" id="KW-0472">Membrane</keyword>
<dbReference type="Proteomes" id="UP000007174">
    <property type="component" value="Unassembled WGS sequence"/>
</dbReference>
<protein>
    <submittedName>
        <fullName evidence="3">MFP1 protein</fullName>
    </submittedName>
</protein>
<dbReference type="GO" id="GO:0030198">
    <property type="term" value="P:extracellular matrix organization"/>
    <property type="evidence" value="ECO:0007669"/>
    <property type="project" value="TreeGrafter"/>
</dbReference>
<name>H1VG17_COLHI</name>
<evidence type="ECO:0000256" key="1">
    <source>
        <dbReference type="SAM" id="Phobius"/>
    </source>
</evidence>
<dbReference type="VEuPathDB" id="FungiDB:CH63R_06241"/>
<dbReference type="GO" id="GO:0007155">
    <property type="term" value="P:cell adhesion"/>
    <property type="evidence" value="ECO:0007669"/>
    <property type="project" value="TreeGrafter"/>
</dbReference>
<dbReference type="eggNOG" id="KOG1437">
    <property type="taxonomic scope" value="Eukaryota"/>
</dbReference>
<evidence type="ECO:0000259" key="2">
    <source>
        <dbReference type="PROSITE" id="PS50213"/>
    </source>
</evidence>
<dbReference type="GO" id="GO:0050839">
    <property type="term" value="F:cell adhesion molecule binding"/>
    <property type="evidence" value="ECO:0007669"/>
    <property type="project" value="TreeGrafter"/>
</dbReference>
<organism evidence="3 5">
    <name type="scientific">Colletotrichum higginsianum (strain IMI 349063)</name>
    <name type="common">Crucifer anthracnose fungus</name>
    <dbReference type="NCBI Taxonomy" id="759273"/>
    <lineage>
        <taxon>Eukaryota</taxon>
        <taxon>Fungi</taxon>
        <taxon>Dikarya</taxon>
        <taxon>Ascomycota</taxon>
        <taxon>Pezizomycotina</taxon>
        <taxon>Sordariomycetes</taxon>
        <taxon>Hypocreomycetidae</taxon>
        <taxon>Glomerellales</taxon>
        <taxon>Glomerellaceae</taxon>
        <taxon>Colletotrichum</taxon>
        <taxon>Colletotrichum destructivum species complex</taxon>
    </lineage>
</organism>
<keyword evidence="1" id="KW-1133">Transmembrane helix</keyword>